<evidence type="ECO:0000313" key="2">
    <source>
        <dbReference type="Proteomes" id="UP000823889"/>
    </source>
</evidence>
<dbReference type="AlphaFoldDB" id="A0A9D2RGV9"/>
<sequence length="200" mass="23270">MDFTLILLTLFIVWQVLRVRYQRAHIALLGQQLAQFQLEKHMETLTSGYTRAIQDSSESRQLQIFDTLHQTEYAVAAQLQGLAKALDKLDPKITQFGVWPICVPFVERVLPSAARDFRQLVALHAAGIKRLVDNDDQLEIKPRAFHLSAELYLFQHSCHWFCKSKTVADARLLVRHQVDYKKVLASVSEQTRRQYEQWLH</sequence>
<protein>
    <submittedName>
        <fullName evidence="1">Uncharacterized protein</fullName>
    </submittedName>
</protein>
<reference evidence="1" key="1">
    <citation type="journal article" date="2021" name="PeerJ">
        <title>Extensive microbial diversity within the chicken gut microbiome revealed by metagenomics and culture.</title>
        <authorList>
            <person name="Gilroy R."/>
            <person name="Ravi A."/>
            <person name="Getino M."/>
            <person name="Pursley I."/>
            <person name="Horton D.L."/>
            <person name="Alikhan N.F."/>
            <person name="Baker D."/>
            <person name="Gharbi K."/>
            <person name="Hall N."/>
            <person name="Watson M."/>
            <person name="Adriaenssens E.M."/>
            <person name="Foster-Nyarko E."/>
            <person name="Jarju S."/>
            <person name="Secka A."/>
            <person name="Antonio M."/>
            <person name="Oren A."/>
            <person name="Chaudhuri R.R."/>
            <person name="La Ragione R."/>
            <person name="Hildebrand F."/>
            <person name="Pallen M.J."/>
        </authorList>
    </citation>
    <scope>NUCLEOTIDE SEQUENCE</scope>
    <source>
        <strain evidence="1">9264</strain>
    </source>
</reference>
<evidence type="ECO:0000313" key="1">
    <source>
        <dbReference type="EMBL" id="HJD44182.1"/>
    </source>
</evidence>
<dbReference type="Proteomes" id="UP000823889">
    <property type="component" value="Unassembled WGS sequence"/>
</dbReference>
<comment type="caution">
    <text evidence="1">The sequence shown here is derived from an EMBL/GenBank/DDBJ whole genome shotgun (WGS) entry which is preliminary data.</text>
</comment>
<accession>A0A9D2RGV9</accession>
<reference evidence="1" key="2">
    <citation type="submission" date="2021-04" db="EMBL/GenBank/DDBJ databases">
        <authorList>
            <person name="Gilroy R."/>
        </authorList>
    </citation>
    <scope>NUCLEOTIDE SEQUENCE</scope>
    <source>
        <strain evidence="1">9264</strain>
    </source>
</reference>
<gene>
    <name evidence="1" type="ORF">H9906_04035</name>
</gene>
<proteinExistence type="predicted"/>
<organism evidence="1 2">
    <name type="scientific">Candidatus Paenalcaligenes intestinipullorum</name>
    <dbReference type="NCBI Taxonomy" id="2838718"/>
    <lineage>
        <taxon>Bacteria</taxon>
        <taxon>Pseudomonadati</taxon>
        <taxon>Pseudomonadota</taxon>
        <taxon>Betaproteobacteria</taxon>
        <taxon>Burkholderiales</taxon>
        <taxon>Alcaligenaceae</taxon>
        <taxon>Paenalcaligenes</taxon>
    </lineage>
</organism>
<name>A0A9D2RGV9_9BURK</name>
<dbReference type="EMBL" id="DWUQ01000081">
    <property type="protein sequence ID" value="HJD44182.1"/>
    <property type="molecule type" value="Genomic_DNA"/>
</dbReference>